<dbReference type="CDD" id="cd02440">
    <property type="entry name" value="AdoMet_MTases"/>
    <property type="match status" value="1"/>
</dbReference>
<dbReference type="Gene3D" id="3.40.50.150">
    <property type="entry name" value="Vaccinia Virus protein VP39"/>
    <property type="match status" value="1"/>
</dbReference>
<dbReference type="EMBL" id="FOPY01000020">
    <property type="protein sequence ID" value="SFI12921.1"/>
    <property type="molecule type" value="Genomic_DNA"/>
</dbReference>
<sequence>MGLYNRHVLPRLMHLAMRTHLLEAYRQRLASQAQGIVLELGFGSGLNLPYYDVAKVQRLYALEPEEGMLELARARIAKASFQVEVLQAGAERIPLPDQSVDTVLCTWTLCTIPDIEKALVEARRVLKPGGQFLFTEHGLSAESRVARWQHRMTPLWKRCAGGCHLNREADVLLQSAGFDVISVAKDYLGPLKIMTYMYEGRAQLPNGAAKPREDTSSVPVQTDSQSLSG</sequence>
<protein>
    <submittedName>
        <fullName evidence="3">Methyltransferase domain-containing protein</fullName>
    </submittedName>
</protein>
<organism evidence="3 4">
    <name type="scientific">Modicisalibacter xianhensis</name>
    <dbReference type="NCBI Taxonomy" id="442341"/>
    <lineage>
        <taxon>Bacteria</taxon>
        <taxon>Pseudomonadati</taxon>
        <taxon>Pseudomonadota</taxon>
        <taxon>Gammaproteobacteria</taxon>
        <taxon>Oceanospirillales</taxon>
        <taxon>Halomonadaceae</taxon>
        <taxon>Modicisalibacter</taxon>
    </lineage>
</organism>
<dbReference type="Proteomes" id="UP000199040">
    <property type="component" value="Unassembled WGS sequence"/>
</dbReference>
<feature type="domain" description="Methyltransferase type 11" evidence="2">
    <location>
        <begin position="38"/>
        <end position="134"/>
    </location>
</feature>
<keyword evidence="3" id="KW-0808">Transferase</keyword>
<feature type="compositionally biased region" description="Polar residues" evidence="1">
    <location>
        <begin position="216"/>
        <end position="229"/>
    </location>
</feature>
<dbReference type="GO" id="GO:0032259">
    <property type="term" value="P:methylation"/>
    <property type="evidence" value="ECO:0007669"/>
    <property type="project" value="UniProtKB-KW"/>
</dbReference>
<dbReference type="PANTHER" id="PTHR45036:SF1">
    <property type="entry name" value="METHYLTRANSFERASE LIKE 7A"/>
    <property type="match status" value="1"/>
</dbReference>
<name>A0A1I3FPN4_9GAMM</name>
<evidence type="ECO:0000259" key="2">
    <source>
        <dbReference type="Pfam" id="PF08241"/>
    </source>
</evidence>
<dbReference type="RefSeq" id="WP_092849851.1">
    <property type="nucleotide sequence ID" value="NZ_FOPY01000020.1"/>
</dbReference>
<reference evidence="3 4" key="1">
    <citation type="submission" date="2016-10" db="EMBL/GenBank/DDBJ databases">
        <authorList>
            <person name="de Groot N.N."/>
        </authorList>
    </citation>
    <scope>NUCLEOTIDE SEQUENCE [LARGE SCALE GENOMIC DNA]</scope>
    <source>
        <strain evidence="3 4">CGMCC 1.6848</strain>
    </source>
</reference>
<dbReference type="Pfam" id="PF08241">
    <property type="entry name" value="Methyltransf_11"/>
    <property type="match status" value="1"/>
</dbReference>
<dbReference type="SUPFAM" id="SSF53335">
    <property type="entry name" value="S-adenosyl-L-methionine-dependent methyltransferases"/>
    <property type="match status" value="1"/>
</dbReference>
<evidence type="ECO:0000313" key="4">
    <source>
        <dbReference type="Proteomes" id="UP000199040"/>
    </source>
</evidence>
<feature type="region of interest" description="Disordered" evidence="1">
    <location>
        <begin position="205"/>
        <end position="229"/>
    </location>
</feature>
<accession>A0A1I3FPN4</accession>
<evidence type="ECO:0000313" key="3">
    <source>
        <dbReference type="EMBL" id="SFI12921.1"/>
    </source>
</evidence>
<keyword evidence="4" id="KW-1185">Reference proteome</keyword>
<evidence type="ECO:0000256" key="1">
    <source>
        <dbReference type="SAM" id="MobiDB-lite"/>
    </source>
</evidence>
<dbReference type="STRING" id="442341.SAMN04487959_12010"/>
<dbReference type="InterPro" id="IPR052356">
    <property type="entry name" value="Thiol_S-MT"/>
</dbReference>
<dbReference type="AlphaFoldDB" id="A0A1I3FPN4"/>
<dbReference type="PANTHER" id="PTHR45036">
    <property type="entry name" value="METHYLTRANSFERASE LIKE 7B"/>
    <property type="match status" value="1"/>
</dbReference>
<dbReference type="InterPro" id="IPR029063">
    <property type="entry name" value="SAM-dependent_MTases_sf"/>
</dbReference>
<dbReference type="GO" id="GO:0008757">
    <property type="term" value="F:S-adenosylmethionine-dependent methyltransferase activity"/>
    <property type="evidence" value="ECO:0007669"/>
    <property type="project" value="InterPro"/>
</dbReference>
<gene>
    <name evidence="3" type="ORF">SAMN04487959_12010</name>
</gene>
<keyword evidence="3" id="KW-0489">Methyltransferase</keyword>
<dbReference type="InterPro" id="IPR013216">
    <property type="entry name" value="Methyltransf_11"/>
</dbReference>
<proteinExistence type="predicted"/>